<dbReference type="Proteomes" id="UP001492380">
    <property type="component" value="Unassembled WGS sequence"/>
</dbReference>
<keyword evidence="3" id="KW-1185">Reference proteome</keyword>
<protein>
    <submittedName>
        <fullName evidence="2">Uncharacterized protein</fullName>
    </submittedName>
</protein>
<feature type="compositionally biased region" description="Polar residues" evidence="1">
    <location>
        <begin position="70"/>
        <end position="81"/>
    </location>
</feature>
<sequence length="273" mass="29988">MPDFKTVMEAYHQMKDVTIPAENEFVRNGLEALQIHNQTRRGELNRKGQGNGSSSTVQKSTPSSSIPSSVANETYFSNEHQPNILDDSLSDDHTAAESLAKRPQPEVITRSQGAKDIHHSSSRGRHPSNHHNENIEAEPESDIEPNPAPKPASKTKSAPKALQLLKKRPQQLGASVRLEPVVPAKRTISETEETNTSTKKGKTGWEGLLAAFWAKTATGDVKFSDWSENMKKGVVEALCNTSADEDEIGGLFGWAWKERARARGANPRAPEHV</sequence>
<reference evidence="2 3" key="1">
    <citation type="submission" date="2024-04" db="EMBL/GenBank/DDBJ databases">
        <title>Phyllosticta paracitricarpa is synonymous to the EU quarantine fungus P. citricarpa based on phylogenomic analyses.</title>
        <authorList>
            <consortium name="Lawrence Berkeley National Laboratory"/>
            <person name="Van Ingen-Buijs V.A."/>
            <person name="Van Westerhoven A.C."/>
            <person name="Haridas S."/>
            <person name="Skiadas P."/>
            <person name="Martin F."/>
            <person name="Groenewald J.Z."/>
            <person name="Crous P.W."/>
            <person name="Seidl M.F."/>
        </authorList>
    </citation>
    <scope>NUCLEOTIDE SEQUENCE [LARGE SCALE GENOMIC DNA]</scope>
    <source>
        <strain evidence="2 3">CBS 123374</strain>
    </source>
</reference>
<feature type="compositionally biased region" description="Low complexity" evidence="1">
    <location>
        <begin position="53"/>
        <end position="69"/>
    </location>
</feature>
<feature type="compositionally biased region" description="Basic residues" evidence="1">
    <location>
        <begin position="120"/>
        <end position="129"/>
    </location>
</feature>
<dbReference type="EMBL" id="JBBWRZ010000001">
    <property type="protein sequence ID" value="KAK8247590.1"/>
    <property type="molecule type" value="Genomic_DNA"/>
</dbReference>
<accession>A0ABR1Z5A1</accession>
<evidence type="ECO:0000313" key="3">
    <source>
        <dbReference type="Proteomes" id="UP001492380"/>
    </source>
</evidence>
<proteinExistence type="predicted"/>
<organism evidence="2 3">
    <name type="scientific">Phyllosticta capitalensis</name>
    <dbReference type="NCBI Taxonomy" id="121624"/>
    <lineage>
        <taxon>Eukaryota</taxon>
        <taxon>Fungi</taxon>
        <taxon>Dikarya</taxon>
        <taxon>Ascomycota</taxon>
        <taxon>Pezizomycotina</taxon>
        <taxon>Dothideomycetes</taxon>
        <taxon>Dothideomycetes incertae sedis</taxon>
        <taxon>Botryosphaeriales</taxon>
        <taxon>Phyllostictaceae</taxon>
        <taxon>Phyllosticta</taxon>
    </lineage>
</organism>
<name>A0ABR1Z5A1_9PEZI</name>
<feature type="compositionally biased region" description="Low complexity" evidence="1">
    <location>
        <begin position="151"/>
        <end position="161"/>
    </location>
</feature>
<gene>
    <name evidence="2" type="ORF">HDK90DRAFT_46736</name>
</gene>
<feature type="compositionally biased region" description="Basic and acidic residues" evidence="1">
    <location>
        <begin position="90"/>
        <end position="104"/>
    </location>
</feature>
<evidence type="ECO:0000256" key="1">
    <source>
        <dbReference type="SAM" id="MobiDB-lite"/>
    </source>
</evidence>
<evidence type="ECO:0000313" key="2">
    <source>
        <dbReference type="EMBL" id="KAK8247590.1"/>
    </source>
</evidence>
<comment type="caution">
    <text evidence="2">The sequence shown here is derived from an EMBL/GenBank/DDBJ whole genome shotgun (WGS) entry which is preliminary data.</text>
</comment>
<feature type="region of interest" description="Disordered" evidence="1">
    <location>
        <begin position="37"/>
        <end position="178"/>
    </location>
</feature>